<comment type="caution">
    <text evidence="1">The sequence shown here is derived from an EMBL/GenBank/DDBJ whole genome shotgun (WGS) entry which is preliminary data.</text>
</comment>
<dbReference type="Proteomes" id="UP000620874">
    <property type="component" value="Unassembled WGS sequence"/>
</dbReference>
<dbReference type="RefSeq" id="WP_191764732.1">
    <property type="nucleotide sequence ID" value="NZ_JACSPP010000048.1"/>
</dbReference>
<name>A0ABR8YB05_9BACT</name>
<evidence type="ECO:0000313" key="1">
    <source>
        <dbReference type="EMBL" id="MBD8041348.1"/>
    </source>
</evidence>
<sequence length="72" mass="8422">MEQANQQRQAMAASQWVNTEQVKIQKEASAWEMSTAWRLETFSSMMEENNTFSRFSHNDIRLCFAWFAGNAI</sequence>
<gene>
    <name evidence="1" type="ORF">H9625_13055</name>
</gene>
<evidence type="ECO:0000313" key="2">
    <source>
        <dbReference type="Proteomes" id="UP000620874"/>
    </source>
</evidence>
<organism evidence="1 2">
    <name type="scientific">Phocaeicola intestinalis</name>
    <dbReference type="NCBI Taxonomy" id="2762212"/>
    <lineage>
        <taxon>Bacteria</taxon>
        <taxon>Pseudomonadati</taxon>
        <taxon>Bacteroidota</taxon>
        <taxon>Bacteroidia</taxon>
        <taxon>Bacteroidales</taxon>
        <taxon>Bacteroidaceae</taxon>
        <taxon>Phocaeicola</taxon>
    </lineage>
</organism>
<dbReference type="EMBL" id="JACSPP010000048">
    <property type="protein sequence ID" value="MBD8041348.1"/>
    <property type="molecule type" value="Genomic_DNA"/>
</dbReference>
<protein>
    <submittedName>
        <fullName evidence="1">Uncharacterized protein</fullName>
    </submittedName>
</protein>
<keyword evidence="2" id="KW-1185">Reference proteome</keyword>
<reference evidence="1 2" key="1">
    <citation type="submission" date="2020-08" db="EMBL/GenBank/DDBJ databases">
        <title>A Genomic Blueprint of the Chicken Gut Microbiome.</title>
        <authorList>
            <person name="Gilroy R."/>
            <person name="Ravi A."/>
            <person name="Getino M."/>
            <person name="Pursley I."/>
            <person name="Horton D.L."/>
            <person name="Alikhan N.-F."/>
            <person name="Baker D."/>
            <person name="Gharbi K."/>
            <person name="Hall N."/>
            <person name="Watson M."/>
            <person name="Adriaenssens E.M."/>
            <person name="Foster-Nyarko E."/>
            <person name="Jarju S."/>
            <person name="Secka A."/>
            <person name="Antonio M."/>
            <person name="Oren A."/>
            <person name="Chaudhuri R."/>
            <person name="La Ragione R.M."/>
            <person name="Hildebrand F."/>
            <person name="Pallen M.J."/>
        </authorList>
    </citation>
    <scope>NUCLEOTIDE SEQUENCE [LARGE SCALE GENOMIC DNA]</scope>
    <source>
        <strain evidence="1 2">Sa1CVN1</strain>
    </source>
</reference>
<proteinExistence type="predicted"/>
<accession>A0ABR8YB05</accession>